<reference evidence="5 6" key="1">
    <citation type="journal article" date="2016" name="Nat. Commun.">
        <title>Thousands of microbial genomes shed light on interconnected biogeochemical processes in an aquifer system.</title>
        <authorList>
            <person name="Anantharaman K."/>
            <person name="Brown C.T."/>
            <person name="Hug L.A."/>
            <person name="Sharon I."/>
            <person name="Castelle C.J."/>
            <person name="Probst A.J."/>
            <person name="Thomas B.C."/>
            <person name="Singh A."/>
            <person name="Wilkins M.J."/>
            <person name="Karaoz U."/>
            <person name="Brodie E.L."/>
            <person name="Williams K.H."/>
            <person name="Hubbard S.S."/>
            <person name="Banfield J.F."/>
        </authorList>
    </citation>
    <scope>NUCLEOTIDE SEQUENCE [LARGE SCALE GENOMIC DNA]</scope>
</reference>
<keyword evidence="3" id="KW-0812">Transmembrane</keyword>
<evidence type="ECO:0000313" key="5">
    <source>
        <dbReference type="EMBL" id="OFW59895.1"/>
    </source>
</evidence>
<dbReference type="GO" id="GO:0005975">
    <property type="term" value="P:carbohydrate metabolic process"/>
    <property type="evidence" value="ECO:0007669"/>
    <property type="project" value="InterPro"/>
</dbReference>
<dbReference type="EMBL" id="MELK01000009">
    <property type="protein sequence ID" value="OFW59895.1"/>
    <property type="molecule type" value="Genomic_DNA"/>
</dbReference>
<dbReference type="Proteomes" id="UP000177876">
    <property type="component" value="Unassembled WGS sequence"/>
</dbReference>
<evidence type="ECO:0000256" key="2">
    <source>
        <dbReference type="ARBA" id="ARBA00022729"/>
    </source>
</evidence>
<dbReference type="PANTHER" id="PTHR34216">
    <property type="match status" value="1"/>
</dbReference>
<evidence type="ECO:0000259" key="4">
    <source>
        <dbReference type="PROSITE" id="PS51677"/>
    </source>
</evidence>
<sequence length="505" mass="57021">MGDQVITKRKRKWILIFILVLAWSAGLIGFFRVEKAIQVKAKRIEAAAINPVIGVASEVSVPILCYHGLVDEDDGVNVTVDNFREQMIALNENNYTTIDTHDLFAYYEYGARLPDKSVMISFDDGRKDSYYNAEPIFEELGFKAVMFDVTGKQDEQDPFFLNWDELRRMHDSGRWDIQAHAWQGHDEISIGPNGETGYFASNKMWLVAENRLETSEEYKGRLSEELLRIRQDLENNIPGINVDALAFPWGDYGQWAANIDKKEAIPTYLNVVKSIYGLSFELNSSGSDFNNFQDSDCALLRRFEVTSYITAEDLIKKLKQSKLTKLPYVIPEFGPDQLSGWFCNWGQAYIEDGAIKLASEKNQSGAEIALYGAHYWHDYTLKARIAIESGAAHIIGRYVNDNNFAFCHITDGEIVLGQKVGGNNYILKSIPLKHQGEYLIELDFKGNAIQCRVDDKSISEPIAIDPSLAKGGVGFQAWNAENGAARIAIRMVAVFDNIEKEDRTI</sequence>
<keyword evidence="2" id="KW-0732">Signal</keyword>
<dbReference type="GO" id="GO:0016810">
    <property type="term" value="F:hydrolase activity, acting on carbon-nitrogen (but not peptide) bonds"/>
    <property type="evidence" value="ECO:0007669"/>
    <property type="project" value="InterPro"/>
</dbReference>
<name>A0A1F2WSV6_9ACTN</name>
<keyword evidence="3" id="KW-0472">Membrane</keyword>
<evidence type="ECO:0000256" key="3">
    <source>
        <dbReference type="SAM" id="Phobius"/>
    </source>
</evidence>
<feature type="domain" description="NodB homology" evidence="4">
    <location>
        <begin position="116"/>
        <end position="343"/>
    </location>
</feature>
<protein>
    <recommendedName>
        <fullName evidence="4">NodB homology domain-containing protein</fullName>
    </recommendedName>
</protein>
<evidence type="ECO:0000313" key="6">
    <source>
        <dbReference type="Proteomes" id="UP000177876"/>
    </source>
</evidence>
<comment type="caution">
    <text evidence="5">The sequence shown here is derived from an EMBL/GenBank/DDBJ whole genome shotgun (WGS) entry which is preliminary data.</text>
</comment>
<organism evidence="5 6">
    <name type="scientific">Candidatus Solincola sediminis</name>
    <dbReference type="NCBI Taxonomy" id="1797199"/>
    <lineage>
        <taxon>Bacteria</taxon>
        <taxon>Bacillati</taxon>
        <taxon>Actinomycetota</taxon>
        <taxon>Candidatus Geothermincolia</taxon>
        <taxon>Candidatus Geothermincolales</taxon>
        <taxon>Candidatus Geothermincolaceae</taxon>
        <taxon>Candidatus Solincola</taxon>
    </lineage>
</organism>
<dbReference type="PANTHER" id="PTHR34216:SF3">
    <property type="entry name" value="POLY-BETA-1,6-N-ACETYL-D-GLUCOSAMINE N-DEACETYLASE"/>
    <property type="match status" value="1"/>
</dbReference>
<comment type="subcellular location">
    <subcellularLocation>
        <location evidence="1">Secreted</location>
    </subcellularLocation>
</comment>
<proteinExistence type="predicted"/>
<evidence type="ECO:0000256" key="1">
    <source>
        <dbReference type="ARBA" id="ARBA00004613"/>
    </source>
</evidence>
<dbReference type="Pfam" id="PF01522">
    <property type="entry name" value="Polysacc_deac_1"/>
    <property type="match status" value="1"/>
</dbReference>
<dbReference type="InterPro" id="IPR011330">
    <property type="entry name" value="Glyco_hydro/deAcase_b/a-brl"/>
</dbReference>
<dbReference type="PROSITE" id="PS51677">
    <property type="entry name" value="NODB"/>
    <property type="match status" value="1"/>
</dbReference>
<dbReference type="AlphaFoldDB" id="A0A1F2WSV6"/>
<dbReference type="InterPro" id="IPR002509">
    <property type="entry name" value="NODB_dom"/>
</dbReference>
<gene>
    <name evidence="5" type="ORF">A2Y75_10510</name>
</gene>
<dbReference type="GO" id="GO:0005576">
    <property type="term" value="C:extracellular region"/>
    <property type="evidence" value="ECO:0007669"/>
    <property type="project" value="UniProtKB-SubCell"/>
</dbReference>
<dbReference type="Gene3D" id="3.20.20.370">
    <property type="entry name" value="Glycoside hydrolase/deacetylase"/>
    <property type="match status" value="1"/>
</dbReference>
<keyword evidence="3" id="KW-1133">Transmembrane helix</keyword>
<dbReference type="STRING" id="1797197.A2Y75_10510"/>
<feature type="transmembrane region" description="Helical" evidence="3">
    <location>
        <begin position="12"/>
        <end position="33"/>
    </location>
</feature>
<accession>A0A1F2WSV6</accession>
<dbReference type="InterPro" id="IPR051398">
    <property type="entry name" value="Polysacch_Deacetylase"/>
</dbReference>
<dbReference type="Gene3D" id="2.60.120.560">
    <property type="entry name" value="Exo-inulinase, domain 1"/>
    <property type="match status" value="1"/>
</dbReference>
<dbReference type="SUPFAM" id="SSF88713">
    <property type="entry name" value="Glycoside hydrolase/deacetylase"/>
    <property type="match status" value="1"/>
</dbReference>